<keyword evidence="3" id="KW-1185">Reference proteome</keyword>
<sequence length="205" mass="22119">MINFRSSSLALAMTLAGSTLSTQVSALPVEFLSGVKEIKTTAGDDSDATIVANINGENFRIELPQQALEDKDALEAVLSGLPEDVREKVSTALADVELGAHKLKLKQLIVDAKVPTKGLVKLRLNGDSGQERVIVVDVDEADQGLSHHRFFESLDDLSANKMIKIISDGHQGRAVGKETIIHLLSAADLTAQELDEIQQALDKKR</sequence>
<feature type="chain" id="PRO_5046369343" evidence="1">
    <location>
        <begin position="27"/>
        <end position="205"/>
    </location>
</feature>
<feature type="signal peptide" evidence="1">
    <location>
        <begin position="1"/>
        <end position="26"/>
    </location>
</feature>
<evidence type="ECO:0000313" key="2">
    <source>
        <dbReference type="EMBL" id="WDE09938.1"/>
    </source>
</evidence>
<proteinExistence type="predicted"/>
<keyword evidence="1" id="KW-0732">Signal</keyword>
<evidence type="ECO:0000256" key="1">
    <source>
        <dbReference type="SAM" id="SignalP"/>
    </source>
</evidence>
<dbReference type="EMBL" id="CP059693">
    <property type="protein sequence ID" value="WDE09938.1"/>
    <property type="molecule type" value="Genomic_DNA"/>
</dbReference>
<name>A0ABY7VAM4_9GAMM</name>
<dbReference type="Proteomes" id="UP001215231">
    <property type="component" value="Chromosome"/>
</dbReference>
<protein>
    <submittedName>
        <fullName evidence="2">Uncharacterized protein</fullName>
    </submittedName>
</protein>
<organism evidence="2 3">
    <name type="scientific">Thalassomonas haliotis</name>
    <dbReference type="NCBI Taxonomy" id="485448"/>
    <lineage>
        <taxon>Bacteria</taxon>
        <taxon>Pseudomonadati</taxon>
        <taxon>Pseudomonadota</taxon>
        <taxon>Gammaproteobacteria</taxon>
        <taxon>Alteromonadales</taxon>
        <taxon>Colwelliaceae</taxon>
        <taxon>Thalassomonas</taxon>
    </lineage>
</organism>
<gene>
    <name evidence="2" type="ORF">H3N35_16685</name>
</gene>
<dbReference type="RefSeq" id="WP_274049946.1">
    <property type="nucleotide sequence ID" value="NZ_CP059693.1"/>
</dbReference>
<accession>A0ABY7VAM4</accession>
<reference evidence="2 3" key="1">
    <citation type="journal article" date="2022" name="Mar. Drugs">
        <title>Bioassay-Guided Fractionation Leads to the Detection of Cholic Acid Generated by the Rare Thalassomonas sp.</title>
        <authorList>
            <person name="Pheiffer F."/>
            <person name="Schneider Y.K."/>
            <person name="Hansen E.H."/>
            <person name="Andersen J.H."/>
            <person name="Isaksson J."/>
            <person name="Busche T."/>
            <person name="R C."/>
            <person name="Kalinowski J."/>
            <person name="Zyl L.V."/>
            <person name="Trindade M."/>
        </authorList>
    </citation>
    <scope>NUCLEOTIDE SEQUENCE [LARGE SCALE GENOMIC DNA]</scope>
    <source>
        <strain evidence="2 3">A5K-61T</strain>
    </source>
</reference>
<evidence type="ECO:0000313" key="3">
    <source>
        <dbReference type="Proteomes" id="UP001215231"/>
    </source>
</evidence>